<dbReference type="GO" id="GO:1902512">
    <property type="term" value="P:positive regulation of apoptotic DNA fragmentation"/>
    <property type="evidence" value="ECO:0007669"/>
    <property type="project" value="Ensembl"/>
</dbReference>
<dbReference type="GO" id="GO:0002384">
    <property type="term" value="P:hepatic immune response"/>
    <property type="evidence" value="ECO:0007669"/>
    <property type="project" value="Ensembl"/>
</dbReference>
<evidence type="ECO:0000256" key="1">
    <source>
        <dbReference type="ARBA" id="ARBA00004613"/>
    </source>
</evidence>
<dbReference type="PROSITE" id="PS00254">
    <property type="entry name" value="INTERLEUKIN_6"/>
    <property type="match status" value="1"/>
</dbReference>
<dbReference type="GO" id="GO:0042593">
    <property type="term" value="P:glucose homeostasis"/>
    <property type="evidence" value="ECO:0007669"/>
    <property type="project" value="Ensembl"/>
</dbReference>
<evidence type="ECO:0000256" key="7">
    <source>
        <dbReference type="ARBA" id="ARBA00023030"/>
    </source>
</evidence>
<comment type="similarity">
    <text evidence="2">Belongs to the IL-6 superfamily.</text>
</comment>
<dbReference type="GO" id="GO:0032760">
    <property type="term" value="P:positive regulation of tumor necrosis factor production"/>
    <property type="evidence" value="ECO:0007669"/>
    <property type="project" value="Ensembl"/>
</dbReference>
<dbReference type="PANTHER" id="PTHR48494">
    <property type="entry name" value="INTERLEUKIN-6"/>
    <property type="match status" value="1"/>
</dbReference>
<evidence type="ECO:0000256" key="6">
    <source>
        <dbReference type="ARBA" id="ARBA00022525"/>
    </source>
</evidence>
<dbReference type="GO" id="GO:1904996">
    <property type="term" value="P:positive regulation of leukocyte adhesion to vascular endothelial cell"/>
    <property type="evidence" value="ECO:0007669"/>
    <property type="project" value="Ensembl"/>
</dbReference>
<dbReference type="PANTHER" id="PTHR48494:SF1">
    <property type="entry name" value="INTERLEUKIN-6"/>
    <property type="match status" value="1"/>
</dbReference>
<dbReference type="GO" id="GO:0050796">
    <property type="term" value="P:regulation of insulin secretion"/>
    <property type="evidence" value="ECO:0007669"/>
    <property type="project" value="Ensembl"/>
</dbReference>
<dbReference type="GO" id="GO:0005138">
    <property type="term" value="F:interleukin-6 receptor binding"/>
    <property type="evidence" value="ECO:0007669"/>
    <property type="project" value="Ensembl"/>
</dbReference>
<dbReference type="Ensembl" id="ENSCABT00000032667.1">
    <property type="protein sequence ID" value="ENSCABP00000029806.1"/>
    <property type="gene ID" value="ENSCABG00000021872.1"/>
</dbReference>
<evidence type="ECO:0000313" key="11">
    <source>
        <dbReference type="Ensembl" id="ENSCABP00000029806.1"/>
    </source>
</evidence>
<dbReference type="GO" id="GO:0050871">
    <property type="term" value="P:positive regulation of B cell activation"/>
    <property type="evidence" value="ECO:0007669"/>
    <property type="project" value="Ensembl"/>
</dbReference>
<dbReference type="GO" id="GO:0031175">
    <property type="term" value="P:neuron projection development"/>
    <property type="evidence" value="ECO:0007669"/>
    <property type="project" value="Ensembl"/>
</dbReference>
<dbReference type="GO" id="GO:0043065">
    <property type="term" value="P:positive regulation of apoptotic process"/>
    <property type="evidence" value="ECO:0007669"/>
    <property type="project" value="Ensembl"/>
</dbReference>
<keyword evidence="5" id="KW-0202">Cytokine</keyword>
<feature type="region of interest" description="Disordered" evidence="10">
    <location>
        <begin position="1"/>
        <end position="21"/>
    </location>
</feature>
<dbReference type="InterPro" id="IPR030473">
    <property type="entry name" value="IL6/GCSF/MGF_CS"/>
</dbReference>
<dbReference type="AlphaFoldDB" id="A0A8C0QRP0"/>
<keyword evidence="7" id="KW-0339">Growth factor</keyword>
<dbReference type="GO" id="GO:2000635">
    <property type="term" value="P:negative regulation of primary miRNA processing"/>
    <property type="evidence" value="ECO:0007669"/>
    <property type="project" value="Ensembl"/>
</dbReference>
<dbReference type="GO" id="GO:0002675">
    <property type="term" value="P:positive regulation of acute inflammatory response"/>
    <property type="evidence" value="ECO:0007669"/>
    <property type="project" value="Ensembl"/>
</dbReference>
<dbReference type="GO" id="GO:0042802">
    <property type="term" value="F:identical protein binding"/>
    <property type="evidence" value="ECO:0007669"/>
    <property type="project" value="Ensembl"/>
</dbReference>
<dbReference type="Proteomes" id="UP000694404">
    <property type="component" value="Unplaced"/>
</dbReference>
<evidence type="ECO:0000256" key="9">
    <source>
        <dbReference type="ARBA" id="ARBA00023441"/>
    </source>
</evidence>
<reference evidence="11" key="2">
    <citation type="submission" date="2025-09" db="UniProtKB">
        <authorList>
            <consortium name="Ensembl"/>
        </authorList>
    </citation>
    <scope>IDENTIFICATION</scope>
</reference>
<dbReference type="GO" id="GO:0001781">
    <property type="term" value="P:neutrophil apoptotic process"/>
    <property type="evidence" value="ECO:0007669"/>
    <property type="project" value="Ensembl"/>
</dbReference>
<dbReference type="GO" id="GO:0032731">
    <property type="term" value="P:positive regulation of interleukin-1 beta production"/>
    <property type="evidence" value="ECO:0007669"/>
    <property type="project" value="Ensembl"/>
</dbReference>
<dbReference type="PRINTS" id="PR00434">
    <property type="entry name" value="INTERLEUKIN6"/>
</dbReference>
<dbReference type="GO" id="GO:0043066">
    <property type="term" value="P:negative regulation of apoptotic process"/>
    <property type="evidence" value="ECO:0007669"/>
    <property type="project" value="Ensembl"/>
</dbReference>
<dbReference type="GO" id="GO:0043410">
    <property type="term" value="P:positive regulation of MAPK cascade"/>
    <property type="evidence" value="ECO:0007669"/>
    <property type="project" value="Ensembl"/>
</dbReference>
<dbReference type="GO" id="GO:1901731">
    <property type="term" value="P:positive regulation of platelet aggregation"/>
    <property type="evidence" value="ECO:0007669"/>
    <property type="project" value="Ensembl"/>
</dbReference>
<dbReference type="GO" id="GO:0045727">
    <property type="term" value="P:positive regulation of translation"/>
    <property type="evidence" value="ECO:0007669"/>
    <property type="project" value="Ensembl"/>
</dbReference>
<dbReference type="Pfam" id="PF00489">
    <property type="entry name" value="IL6"/>
    <property type="match status" value="1"/>
</dbReference>
<name>A0A8C0QRP0_CHEAB</name>
<evidence type="ECO:0000256" key="3">
    <source>
        <dbReference type="ARBA" id="ARBA00019464"/>
    </source>
</evidence>
<accession>A0A8C0QRP0</accession>
<dbReference type="PRINTS" id="PR00433">
    <property type="entry name" value="IL6GCSFMGF"/>
</dbReference>
<dbReference type="GO" id="GO:0032755">
    <property type="term" value="P:positive regulation of interleukin-6 production"/>
    <property type="evidence" value="ECO:0007669"/>
    <property type="project" value="Ensembl"/>
</dbReference>
<dbReference type="GO" id="GO:0010575">
    <property type="term" value="P:positive regulation of vascular endothelial growth factor production"/>
    <property type="evidence" value="ECO:0007669"/>
    <property type="project" value="Ensembl"/>
</dbReference>
<evidence type="ECO:0000256" key="8">
    <source>
        <dbReference type="ARBA" id="ARBA00023157"/>
    </source>
</evidence>
<dbReference type="GO" id="GO:0051607">
    <property type="term" value="P:defense response to virus"/>
    <property type="evidence" value="ECO:0007669"/>
    <property type="project" value="Ensembl"/>
</dbReference>
<dbReference type="GO" id="GO:0045944">
    <property type="term" value="P:positive regulation of transcription by RNA polymerase II"/>
    <property type="evidence" value="ECO:0007669"/>
    <property type="project" value="Ensembl"/>
</dbReference>
<dbReference type="GO" id="GO:0008083">
    <property type="term" value="F:growth factor activity"/>
    <property type="evidence" value="ECO:0007669"/>
    <property type="project" value="UniProtKB-KW"/>
</dbReference>
<keyword evidence="8" id="KW-1015">Disulfide bond</keyword>
<dbReference type="GeneTree" id="ENSGT00390000000878"/>
<dbReference type="GO" id="GO:0032733">
    <property type="term" value="P:positive regulation of interleukin-10 production"/>
    <property type="evidence" value="ECO:0007669"/>
    <property type="project" value="Ensembl"/>
</dbReference>
<dbReference type="GO" id="GO:0070092">
    <property type="term" value="P:regulation of glucagon secretion"/>
    <property type="evidence" value="ECO:0007669"/>
    <property type="project" value="Ensembl"/>
</dbReference>
<evidence type="ECO:0000256" key="5">
    <source>
        <dbReference type="ARBA" id="ARBA00022514"/>
    </source>
</evidence>
<dbReference type="GO" id="GO:0070102">
    <property type="term" value="P:interleukin-6-mediated signaling pathway"/>
    <property type="evidence" value="ECO:0007669"/>
    <property type="project" value="Ensembl"/>
</dbReference>
<dbReference type="GO" id="GO:1900017">
    <property type="term" value="P:positive regulation of cytokine production involved in inflammatory response"/>
    <property type="evidence" value="ECO:0007669"/>
    <property type="project" value="Ensembl"/>
</dbReference>
<dbReference type="GO" id="GO:0006953">
    <property type="term" value="P:acute-phase response"/>
    <property type="evidence" value="ECO:0007669"/>
    <property type="project" value="UniProtKB-KW"/>
</dbReference>
<dbReference type="GO" id="GO:0071222">
    <property type="term" value="P:cellular response to lipopolysaccharide"/>
    <property type="evidence" value="ECO:0007669"/>
    <property type="project" value="Ensembl"/>
</dbReference>
<dbReference type="GO" id="GO:0048661">
    <property type="term" value="P:positive regulation of smooth muscle cell proliferation"/>
    <property type="evidence" value="ECO:0007669"/>
    <property type="project" value="Ensembl"/>
</dbReference>
<dbReference type="GO" id="GO:0007259">
    <property type="term" value="P:cell surface receptor signaling pathway via JAK-STAT"/>
    <property type="evidence" value="ECO:0007669"/>
    <property type="project" value="Ensembl"/>
</dbReference>
<keyword evidence="4" id="KW-0011">Acute phase</keyword>
<dbReference type="GO" id="GO:0090594">
    <property type="term" value="P:inflammatory response to wounding"/>
    <property type="evidence" value="ECO:0007669"/>
    <property type="project" value="Ensembl"/>
</dbReference>
<dbReference type="GO" id="GO:1902895">
    <property type="term" value="P:positive regulation of miRNA transcription"/>
    <property type="evidence" value="ECO:0007669"/>
    <property type="project" value="Ensembl"/>
</dbReference>
<evidence type="ECO:0000313" key="12">
    <source>
        <dbReference type="Proteomes" id="UP000694404"/>
    </source>
</evidence>
<dbReference type="OMA" id="FSKCENS"/>
<evidence type="ECO:0000256" key="10">
    <source>
        <dbReference type="SAM" id="MobiDB-lite"/>
    </source>
</evidence>
<dbReference type="GO" id="GO:0032757">
    <property type="term" value="P:positive regulation of interleukin-8 production"/>
    <property type="evidence" value="ECO:0007669"/>
    <property type="project" value="Ensembl"/>
</dbReference>
<dbReference type="GO" id="GO:0060252">
    <property type="term" value="P:positive regulation of glial cell proliferation"/>
    <property type="evidence" value="ECO:0007669"/>
    <property type="project" value="Ensembl"/>
</dbReference>
<organism evidence="11 12">
    <name type="scientific">Chelonoidis abingdonii</name>
    <name type="common">Abingdon island giant tortoise</name>
    <name type="synonym">Testudo abingdonii</name>
    <dbReference type="NCBI Taxonomy" id="106734"/>
    <lineage>
        <taxon>Eukaryota</taxon>
        <taxon>Metazoa</taxon>
        <taxon>Chordata</taxon>
        <taxon>Craniata</taxon>
        <taxon>Vertebrata</taxon>
        <taxon>Euteleostomi</taxon>
        <taxon>Archelosauria</taxon>
        <taxon>Testudinata</taxon>
        <taxon>Testudines</taxon>
        <taxon>Cryptodira</taxon>
        <taxon>Durocryptodira</taxon>
        <taxon>Testudinoidea</taxon>
        <taxon>Testudinidae</taxon>
        <taxon>Chelonoidis</taxon>
    </lineage>
</organism>
<dbReference type="InterPro" id="IPR030474">
    <property type="entry name" value="IL-6/GCSF/MGF"/>
</dbReference>
<proteinExistence type="inferred from homology"/>
<dbReference type="GO" id="GO:0005896">
    <property type="term" value="C:interleukin-6 receptor complex"/>
    <property type="evidence" value="ECO:0007669"/>
    <property type="project" value="Ensembl"/>
</dbReference>
<dbReference type="GO" id="GO:0090091">
    <property type="term" value="P:positive regulation of extracellular matrix disassembly"/>
    <property type="evidence" value="ECO:0007669"/>
    <property type="project" value="Ensembl"/>
</dbReference>
<dbReference type="GO" id="GO:0046427">
    <property type="term" value="P:positive regulation of receptor signaling pathway via JAK-STAT"/>
    <property type="evidence" value="ECO:0007669"/>
    <property type="project" value="Ensembl"/>
</dbReference>
<dbReference type="GO" id="GO:0042102">
    <property type="term" value="P:positive regulation of T cell proliferation"/>
    <property type="evidence" value="ECO:0007669"/>
    <property type="project" value="Ensembl"/>
</dbReference>
<evidence type="ECO:0000256" key="2">
    <source>
        <dbReference type="ARBA" id="ARBA00007432"/>
    </source>
</evidence>
<comment type="function">
    <text evidence="9">Cytokine with a wide variety of biological functions in immunity, tissue regeneration, and metabolism. Binds to IL6R, then the complex associates to the signaling subunit IL6ST/gp130 to trigger the intracellular IL6-signaling pathway. The interaction with the membrane-bound IL6R and IL6ST stimulates 'classic signaling', whereas the binding of IL6 and soluble IL6R to IL6ST stimulates 'trans-signaling'. Alternatively, 'cluster signaling' occurs when membrane-bound IL6:IL6R complexes on transmitter cells activate IL6ST receptors on neighboring receiver cells.</text>
</comment>
<dbReference type="GO" id="GO:0005125">
    <property type="term" value="F:cytokine activity"/>
    <property type="evidence" value="ECO:0007669"/>
    <property type="project" value="UniProtKB-KW"/>
</dbReference>
<dbReference type="Gene3D" id="1.20.1250.10">
    <property type="match status" value="1"/>
</dbReference>
<keyword evidence="6" id="KW-0964">Secreted</keyword>
<dbReference type="GO" id="GO:0010718">
    <property type="term" value="P:positive regulation of epithelial to mesenchymal transition"/>
    <property type="evidence" value="ECO:0007669"/>
    <property type="project" value="Ensembl"/>
</dbReference>
<dbReference type="GO" id="GO:0005615">
    <property type="term" value="C:extracellular space"/>
    <property type="evidence" value="ECO:0007669"/>
    <property type="project" value="UniProtKB-KW"/>
</dbReference>
<evidence type="ECO:0000256" key="4">
    <source>
        <dbReference type="ARBA" id="ARBA00022486"/>
    </source>
</evidence>
<dbReference type="GO" id="GO:0002639">
    <property type="term" value="P:positive regulation of immunoglobulin production"/>
    <property type="evidence" value="ECO:0007669"/>
    <property type="project" value="Ensembl"/>
</dbReference>
<dbReference type="InterPro" id="IPR003574">
    <property type="entry name" value="IL-6-like"/>
</dbReference>
<dbReference type="GO" id="GO:0010573">
    <property type="term" value="P:vascular endothelial growth factor production"/>
    <property type="evidence" value="ECO:0007669"/>
    <property type="project" value="Ensembl"/>
</dbReference>
<dbReference type="GO" id="GO:0070301">
    <property type="term" value="P:cellular response to hydrogen peroxide"/>
    <property type="evidence" value="ECO:0007669"/>
    <property type="project" value="Ensembl"/>
</dbReference>
<gene>
    <name evidence="11" type="primary">IL6</name>
</gene>
<dbReference type="GO" id="GO:0051384">
    <property type="term" value="P:response to glucocorticoid"/>
    <property type="evidence" value="ECO:0007669"/>
    <property type="project" value="Ensembl"/>
</dbReference>
<reference evidence="11" key="1">
    <citation type="submission" date="2025-08" db="UniProtKB">
        <authorList>
            <consortium name="Ensembl"/>
        </authorList>
    </citation>
    <scope>IDENTIFICATION</scope>
</reference>
<dbReference type="GO" id="GO:0032722">
    <property type="term" value="P:positive regulation of chemokine production"/>
    <property type="evidence" value="ECO:0007669"/>
    <property type="project" value="Ensembl"/>
</dbReference>
<keyword evidence="12" id="KW-1185">Reference proteome</keyword>
<comment type="subcellular location">
    <subcellularLocation>
        <location evidence="1">Secreted</location>
    </subcellularLocation>
</comment>
<dbReference type="GO" id="GO:0032966">
    <property type="term" value="P:negative regulation of collagen biosynthetic process"/>
    <property type="evidence" value="ECO:0007669"/>
    <property type="project" value="Ensembl"/>
</dbReference>
<dbReference type="SUPFAM" id="SSF47266">
    <property type="entry name" value="4-helical cytokines"/>
    <property type="match status" value="1"/>
</dbReference>
<dbReference type="InterPro" id="IPR009079">
    <property type="entry name" value="4_helix_cytokine-like_core"/>
</dbReference>
<sequence>MGRPLRRGATRPGIRRQFGGGSLTPAAALTLLLGTRAVPLPDSSGEEELVDALDSLARSSLLSDCESLAWLLHSKAANLKDEMCEKFTVCDNSMEMLAQNNLNLPKITEEDGCLLSGFNEEKCLRGISSGLFTFQTYLEYVRETFISEKQKVESIYYGTKHLANTVRQMMKNPDAVIVPDPATQSTLFEKLKSNKKWIEKISTHLILRDFTSFMEKTVRAVRYLKNTRNLSV</sequence>
<protein>
    <recommendedName>
        <fullName evidence="3">Interleukin-6</fullName>
    </recommendedName>
</protein>
<dbReference type="SMART" id="SM00126">
    <property type="entry name" value="IL6"/>
    <property type="match status" value="1"/>
</dbReference>